<feature type="active site" description="Proton acceptor" evidence="20">
    <location>
        <position position="80"/>
    </location>
</feature>
<dbReference type="GO" id="GO:0005886">
    <property type="term" value="C:plasma membrane"/>
    <property type="evidence" value="ECO:0007669"/>
    <property type="project" value="UniProtKB-SubCell"/>
</dbReference>
<feature type="transmembrane region" description="Helical" evidence="24">
    <location>
        <begin position="68"/>
        <end position="90"/>
    </location>
</feature>
<keyword evidence="15 24" id="KW-1133">Transmembrane helix</keyword>
<evidence type="ECO:0000256" key="10">
    <source>
        <dbReference type="ARBA" id="ARBA00022723"/>
    </source>
</evidence>
<feature type="binding site" evidence="22">
    <location>
        <position position="87"/>
    </location>
    <ligand>
        <name>ATP</name>
        <dbReference type="ChEBI" id="CHEBI:30616"/>
    </ligand>
</feature>
<keyword evidence="9 24" id="KW-0812">Transmembrane</keyword>
<accession>A0A6I3S792</accession>
<evidence type="ECO:0000256" key="16">
    <source>
        <dbReference type="ARBA" id="ARBA00023098"/>
    </source>
</evidence>
<dbReference type="GO" id="GO:0046872">
    <property type="term" value="F:metal ion binding"/>
    <property type="evidence" value="ECO:0007669"/>
    <property type="project" value="UniProtKB-KW"/>
</dbReference>
<dbReference type="PROSITE" id="PS01069">
    <property type="entry name" value="DAGK_PROKAR"/>
    <property type="match status" value="1"/>
</dbReference>
<evidence type="ECO:0000256" key="18">
    <source>
        <dbReference type="ARBA" id="ARBA00023209"/>
    </source>
</evidence>
<keyword evidence="18" id="KW-0594">Phospholipid biosynthesis</keyword>
<keyword evidence="6" id="KW-0444">Lipid biosynthesis</keyword>
<feature type="binding site" evidence="22">
    <location>
        <position position="39"/>
    </location>
    <ligand>
        <name>ATP</name>
        <dbReference type="ChEBI" id="CHEBI:30616"/>
    </ligand>
</feature>
<comment type="similarity">
    <text evidence="2 24">Belongs to the bacterial diacylglycerol kinase family.</text>
</comment>
<dbReference type="AlphaFoldDB" id="A0A6I3S792"/>
<comment type="caution">
    <text evidence="24">Lacks conserved residue(s) required for the propagation of feature annotation.</text>
</comment>
<dbReference type="InterPro" id="IPR000829">
    <property type="entry name" value="DAGK"/>
</dbReference>
<evidence type="ECO:0000313" key="25">
    <source>
        <dbReference type="EMBL" id="MTU42037.1"/>
    </source>
</evidence>
<evidence type="ECO:0000256" key="11">
    <source>
        <dbReference type="ARBA" id="ARBA00022741"/>
    </source>
</evidence>
<evidence type="ECO:0000256" key="21">
    <source>
        <dbReference type="PIRSR" id="PIRSR600829-2"/>
    </source>
</evidence>
<feature type="binding site" evidence="21">
    <location>
        <position position="80"/>
    </location>
    <ligand>
        <name>substrate</name>
    </ligand>
</feature>
<evidence type="ECO:0000256" key="2">
    <source>
        <dbReference type="ARBA" id="ARBA00005967"/>
    </source>
</evidence>
<evidence type="ECO:0000256" key="13">
    <source>
        <dbReference type="ARBA" id="ARBA00022840"/>
    </source>
</evidence>
<feature type="binding site" evidence="21">
    <location>
        <begin position="33"/>
        <end position="36"/>
    </location>
    <ligand>
        <name>substrate</name>
    </ligand>
</feature>
<dbReference type="EC" id="2.7.1.107" evidence="3 24"/>
<dbReference type="PANTHER" id="PTHR34299">
    <property type="entry name" value="DIACYLGLYCEROL KINASE"/>
    <property type="match status" value="1"/>
</dbReference>
<feature type="binding site" evidence="21">
    <location>
        <position position="20"/>
    </location>
    <ligand>
        <name>substrate</name>
    </ligand>
</feature>
<feature type="binding site" evidence="23">
    <location>
        <position position="39"/>
    </location>
    <ligand>
        <name>a divalent metal cation</name>
        <dbReference type="ChEBI" id="CHEBI:60240"/>
    </ligand>
</feature>
<keyword evidence="10 23" id="KW-0479">Metal-binding</keyword>
<feature type="transmembrane region" description="Helical" evidence="24">
    <location>
        <begin position="111"/>
        <end position="132"/>
    </location>
</feature>
<keyword evidence="14 23" id="KW-0460">Magnesium</keyword>
<reference evidence="25 26" key="1">
    <citation type="journal article" date="2019" name="Nat. Med.">
        <title>A library of human gut bacterial isolates paired with longitudinal multiomics data enables mechanistic microbiome research.</title>
        <authorList>
            <person name="Poyet M."/>
            <person name="Groussin M."/>
            <person name="Gibbons S.M."/>
            <person name="Avila-Pacheco J."/>
            <person name="Jiang X."/>
            <person name="Kearney S.M."/>
            <person name="Perrotta A.R."/>
            <person name="Berdy B."/>
            <person name="Zhao S."/>
            <person name="Lieberman T.D."/>
            <person name="Swanson P.K."/>
            <person name="Smith M."/>
            <person name="Roesemann S."/>
            <person name="Alexander J.E."/>
            <person name="Rich S.A."/>
            <person name="Livny J."/>
            <person name="Vlamakis H."/>
            <person name="Clish C."/>
            <person name="Bullock K."/>
            <person name="Deik A."/>
            <person name="Scott J."/>
            <person name="Pierce K.A."/>
            <person name="Xavier R.J."/>
            <person name="Alm E.J."/>
        </authorList>
    </citation>
    <scope>NUCLEOTIDE SEQUENCE [LARGE SCALE GENOMIC DNA]</scope>
    <source>
        <strain evidence="25 26">BIOML-A2</strain>
    </source>
</reference>
<sequence length="133" mass="14490">MEKHQPKDASELKGKTGLRRLMNAAKYSAQGFRGAWQTEEAFRQEAILACVMLPVAVLLPVTTVEKLLLILGLFIVLIVEILNSAIEAVVDRFGGEIHPLSGKAKDLGSAAVLLALTICAIIWCTILFTNFIL</sequence>
<dbReference type="RefSeq" id="WP_008810718.1">
    <property type="nucleotide sequence ID" value="NZ_CAJUON010000004.1"/>
</dbReference>
<comment type="cofactor">
    <cofactor evidence="23">
        <name>Mg(2+)</name>
        <dbReference type="ChEBI" id="CHEBI:18420"/>
    </cofactor>
    <text evidence="23">Mn(2+), Zn(2+), Cd(2+) and Co(2+) support activity to lesser extents.</text>
</comment>
<comment type="subcellular location">
    <subcellularLocation>
        <location evidence="1 24">Cell inner membrane</location>
        <topology evidence="1 24">Multi-pass membrane protein</topology>
    </subcellularLocation>
</comment>
<feature type="binding site" evidence="22">
    <location>
        <position position="27"/>
    </location>
    <ligand>
        <name>ATP</name>
        <dbReference type="ChEBI" id="CHEBI:30616"/>
    </ligand>
</feature>
<dbReference type="InterPro" id="IPR036945">
    <property type="entry name" value="DAGK_sf"/>
</dbReference>
<evidence type="ECO:0000256" key="19">
    <source>
        <dbReference type="ARBA" id="ARBA00023264"/>
    </source>
</evidence>
<dbReference type="InterPro" id="IPR033718">
    <property type="entry name" value="DAGK_prok"/>
</dbReference>
<evidence type="ECO:0000256" key="5">
    <source>
        <dbReference type="ARBA" id="ARBA00022475"/>
    </source>
</evidence>
<keyword evidence="7 24" id="KW-0997">Cell inner membrane</keyword>
<dbReference type="GO" id="GO:0004143">
    <property type="term" value="F:ATP-dependent diacylglycerol kinase activity"/>
    <property type="evidence" value="ECO:0007669"/>
    <property type="project" value="UniProtKB-EC"/>
</dbReference>
<evidence type="ECO:0000256" key="20">
    <source>
        <dbReference type="PIRSR" id="PIRSR600829-1"/>
    </source>
</evidence>
<protein>
    <recommendedName>
        <fullName evidence="4 24">Diacylglycerol kinase</fullName>
        <ecNumber evidence="3 24">2.7.1.107</ecNumber>
    </recommendedName>
</protein>
<dbReference type="PANTHER" id="PTHR34299:SF1">
    <property type="entry name" value="DIACYLGLYCEROL KINASE"/>
    <property type="match status" value="1"/>
</dbReference>
<feature type="binding site" evidence="21">
    <location>
        <position position="109"/>
    </location>
    <ligand>
        <name>substrate</name>
    </ligand>
</feature>
<dbReference type="Proteomes" id="UP000462362">
    <property type="component" value="Unassembled WGS sequence"/>
</dbReference>
<feature type="binding site" evidence="23">
    <location>
        <position position="87"/>
    </location>
    <ligand>
        <name>a divalent metal cation</name>
        <dbReference type="ChEBI" id="CHEBI:60240"/>
    </ligand>
</feature>
<dbReference type="Pfam" id="PF01219">
    <property type="entry name" value="DAGK_prokar"/>
    <property type="match status" value="1"/>
</dbReference>
<feature type="binding site" evidence="22">
    <location>
        <begin position="105"/>
        <end position="106"/>
    </location>
    <ligand>
        <name>ATP</name>
        <dbReference type="ChEBI" id="CHEBI:30616"/>
    </ligand>
</feature>
<evidence type="ECO:0000256" key="23">
    <source>
        <dbReference type="PIRSR" id="PIRSR600829-4"/>
    </source>
</evidence>
<keyword evidence="13 22" id="KW-0067">ATP-binding</keyword>
<evidence type="ECO:0000256" key="6">
    <source>
        <dbReference type="ARBA" id="ARBA00022516"/>
    </source>
</evidence>
<keyword evidence="19 24" id="KW-1208">Phospholipid metabolism</keyword>
<evidence type="ECO:0000256" key="14">
    <source>
        <dbReference type="ARBA" id="ARBA00022842"/>
    </source>
</evidence>
<comment type="caution">
    <text evidence="25">The sequence shown here is derived from an EMBL/GenBank/DDBJ whole genome shotgun (WGS) entry which is preliminary data.</text>
</comment>
<evidence type="ECO:0000256" key="7">
    <source>
        <dbReference type="ARBA" id="ARBA00022519"/>
    </source>
</evidence>
<evidence type="ECO:0000256" key="9">
    <source>
        <dbReference type="ARBA" id="ARBA00022692"/>
    </source>
</evidence>
<keyword evidence="11 22" id="KW-0547">Nucleotide-binding</keyword>
<evidence type="ECO:0000256" key="3">
    <source>
        <dbReference type="ARBA" id="ARBA00012133"/>
    </source>
</evidence>
<keyword evidence="12 24" id="KW-0418">Kinase</keyword>
<evidence type="ECO:0000256" key="1">
    <source>
        <dbReference type="ARBA" id="ARBA00004429"/>
    </source>
</evidence>
<keyword evidence="17 24" id="KW-0472">Membrane</keyword>
<evidence type="ECO:0000256" key="4">
    <source>
        <dbReference type="ARBA" id="ARBA00017575"/>
    </source>
</evidence>
<comment type="catalytic activity">
    <reaction evidence="24">
        <text>a 1,2-diacyl-sn-glycerol + ATP = a 1,2-diacyl-sn-glycero-3-phosphate + ADP + H(+)</text>
        <dbReference type="Rhea" id="RHEA:10272"/>
        <dbReference type="ChEBI" id="CHEBI:15378"/>
        <dbReference type="ChEBI" id="CHEBI:17815"/>
        <dbReference type="ChEBI" id="CHEBI:30616"/>
        <dbReference type="ChEBI" id="CHEBI:58608"/>
        <dbReference type="ChEBI" id="CHEBI:456216"/>
        <dbReference type="EC" id="2.7.1.107"/>
    </reaction>
</comment>
<dbReference type="Gene3D" id="1.10.287.3610">
    <property type="match status" value="1"/>
</dbReference>
<evidence type="ECO:0000256" key="24">
    <source>
        <dbReference type="RuleBase" id="RU363065"/>
    </source>
</evidence>
<evidence type="ECO:0000256" key="22">
    <source>
        <dbReference type="PIRSR" id="PIRSR600829-3"/>
    </source>
</evidence>
<feature type="binding site" evidence="21">
    <location>
        <begin position="41"/>
        <end position="45"/>
    </location>
    <ligand>
        <name>substrate</name>
    </ligand>
</feature>
<proteinExistence type="inferred from homology"/>
<dbReference type="GO" id="GO:0005524">
    <property type="term" value="F:ATP binding"/>
    <property type="evidence" value="ECO:0007669"/>
    <property type="project" value="UniProtKB-KW"/>
</dbReference>
<feature type="binding site" evidence="22">
    <location>
        <position position="20"/>
    </location>
    <ligand>
        <name>ATP</name>
        <dbReference type="ChEBI" id="CHEBI:30616"/>
    </ligand>
</feature>
<dbReference type="GeneID" id="43347961"/>
<keyword evidence="16 24" id="KW-0443">Lipid metabolism</keyword>
<keyword evidence="5" id="KW-1003">Cell membrane</keyword>
<keyword evidence="8 24" id="KW-0808">Transferase</keyword>
<evidence type="ECO:0000256" key="8">
    <source>
        <dbReference type="ARBA" id="ARBA00022679"/>
    </source>
</evidence>
<dbReference type="EMBL" id="WNCL01000001">
    <property type="protein sequence ID" value="MTU42037.1"/>
    <property type="molecule type" value="Genomic_DNA"/>
</dbReference>
<name>A0A6I3S792_9BURK</name>
<organism evidence="25 26">
    <name type="scientific">Parasutterella excrementihominis</name>
    <dbReference type="NCBI Taxonomy" id="487175"/>
    <lineage>
        <taxon>Bacteria</taxon>
        <taxon>Pseudomonadati</taxon>
        <taxon>Pseudomonadota</taxon>
        <taxon>Betaproteobacteria</taxon>
        <taxon>Burkholderiales</taxon>
        <taxon>Sutterellaceae</taxon>
        <taxon>Parasutterella</taxon>
    </lineage>
</organism>
<dbReference type="CDD" id="cd14264">
    <property type="entry name" value="DAGK_IM"/>
    <property type="match status" value="1"/>
</dbReference>
<gene>
    <name evidence="25" type="ORF">GMD42_00005</name>
</gene>
<evidence type="ECO:0000256" key="15">
    <source>
        <dbReference type="ARBA" id="ARBA00022989"/>
    </source>
</evidence>
<feature type="binding site" evidence="22">
    <location>
        <begin position="96"/>
        <end position="98"/>
    </location>
    <ligand>
        <name>ATP</name>
        <dbReference type="ChEBI" id="CHEBI:30616"/>
    </ligand>
</feature>
<dbReference type="GO" id="GO:0006654">
    <property type="term" value="P:phosphatidic acid biosynthetic process"/>
    <property type="evidence" value="ECO:0007669"/>
    <property type="project" value="InterPro"/>
</dbReference>
<comment type="function">
    <text evidence="24">Catalyzes the ATP-dependent phosphorylation of sn-l,2-diacylglycerol (DAG) to phosphatidic acid. Involved in the recycling of diacylglycerol produced as a by-product during membrane-derived oligosaccharide (MDO) biosynthesis.</text>
</comment>
<evidence type="ECO:0000256" key="17">
    <source>
        <dbReference type="ARBA" id="ARBA00023136"/>
    </source>
</evidence>
<evidence type="ECO:0000313" key="26">
    <source>
        <dbReference type="Proteomes" id="UP000462362"/>
    </source>
</evidence>
<evidence type="ECO:0000256" key="12">
    <source>
        <dbReference type="ARBA" id="ARBA00022777"/>
    </source>
</evidence>